<dbReference type="OrthoDB" id="10042731at2759"/>
<dbReference type="GeneID" id="6750600"/>
<keyword evidence="4" id="KW-0297">G-protein coupled receptor</keyword>
<sequence length="309" mass="34675">MDNRTNETHHTPLEVIVIKSTIFIIIAIAAVIGNSLVIIVISQYGRNATQTVTNYLIMNLAILDIINGLFQLPLYLVNIIADRQFYGEIGCAIHVQIGGMGFIGSIHNLMWIAIIRYLVVVKSKKLQSRHAYYCIGIIWATCILVPAVSFLGWGKSVYVDIEKGCVPDWNGNSISGIARGIYDAVIDFAIPLIVITYCYLFIFLFLSRKRRDMICDGFQSPTAMDKANVTSTMFIIFIAFLICIAPWSLLAFIIIPISKVIVPDGVYFTSSALVFCNSAINPVLYAYRSKDFRIGYKQAIHKICRCRYN</sequence>
<protein>
    <recommendedName>
        <fullName evidence="9">G-protein coupled receptors family 1 profile domain-containing protein</fullName>
    </recommendedName>
</protein>
<dbReference type="InParanoid" id="B3RP09"/>
<dbReference type="InterPro" id="IPR050125">
    <property type="entry name" value="GPCR_opsins"/>
</dbReference>
<dbReference type="GO" id="GO:0005886">
    <property type="term" value="C:plasma membrane"/>
    <property type="evidence" value="ECO:0000318"/>
    <property type="project" value="GO_Central"/>
</dbReference>
<dbReference type="GO" id="GO:0071482">
    <property type="term" value="P:cellular response to light stimulus"/>
    <property type="evidence" value="ECO:0000318"/>
    <property type="project" value="GO_Central"/>
</dbReference>
<keyword evidence="3 8" id="KW-1133">Transmembrane helix</keyword>
<dbReference type="InterPro" id="IPR017452">
    <property type="entry name" value="GPCR_Rhodpsn_7TM"/>
</dbReference>
<evidence type="ECO:0000256" key="1">
    <source>
        <dbReference type="ARBA" id="ARBA00004141"/>
    </source>
</evidence>
<organism evidence="10 11">
    <name type="scientific">Trichoplax adhaerens</name>
    <name type="common">Trichoplax reptans</name>
    <dbReference type="NCBI Taxonomy" id="10228"/>
    <lineage>
        <taxon>Eukaryota</taxon>
        <taxon>Metazoa</taxon>
        <taxon>Placozoa</taxon>
        <taxon>Uniplacotomia</taxon>
        <taxon>Trichoplacea</taxon>
        <taxon>Trichoplacidae</taxon>
        <taxon>Trichoplax</taxon>
    </lineage>
</organism>
<keyword evidence="2 8" id="KW-0812">Transmembrane</keyword>
<dbReference type="PhylomeDB" id="B3RP09"/>
<dbReference type="FunCoup" id="B3RP09">
    <property type="interactions" value="126"/>
</dbReference>
<evidence type="ECO:0000313" key="11">
    <source>
        <dbReference type="Proteomes" id="UP000009022"/>
    </source>
</evidence>
<dbReference type="Gene3D" id="1.20.1070.10">
    <property type="entry name" value="Rhodopsin 7-helix transmembrane proteins"/>
    <property type="match status" value="1"/>
</dbReference>
<reference evidence="10 11" key="1">
    <citation type="journal article" date="2008" name="Nature">
        <title>The Trichoplax genome and the nature of placozoans.</title>
        <authorList>
            <person name="Srivastava M."/>
            <person name="Begovic E."/>
            <person name="Chapman J."/>
            <person name="Putnam N.H."/>
            <person name="Hellsten U."/>
            <person name="Kawashima T."/>
            <person name="Kuo A."/>
            <person name="Mitros T."/>
            <person name="Salamov A."/>
            <person name="Carpenter M.L."/>
            <person name="Signorovitch A.Y."/>
            <person name="Moreno M.A."/>
            <person name="Kamm K."/>
            <person name="Grimwood J."/>
            <person name="Schmutz J."/>
            <person name="Shapiro H."/>
            <person name="Grigoriev I.V."/>
            <person name="Buss L.W."/>
            <person name="Schierwater B."/>
            <person name="Dellaporta S.L."/>
            <person name="Rokhsar D.S."/>
        </authorList>
    </citation>
    <scope>NUCLEOTIDE SEQUENCE [LARGE SCALE GENOMIC DNA]</scope>
    <source>
        <strain evidence="10 11">Grell-BS-1999</strain>
    </source>
</reference>
<name>B3RP09_TRIAD</name>
<dbReference type="OMA" id="DNSHENT"/>
<dbReference type="KEGG" id="tad:TRIADDRAFT_53361"/>
<dbReference type="Pfam" id="PF00001">
    <property type="entry name" value="7tm_1"/>
    <property type="match status" value="1"/>
</dbReference>
<dbReference type="STRING" id="10228.B3RP09"/>
<dbReference type="EMBL" id="DS985242">
    <property type="protein sequence ID" value="EDV28110.1"/>
    <property type="molecule type" value="Genomic_DNA"/>
</dbReference>
<feature type="transmembrane region" description="Helical" evidence="8">
    <location>
        <begin position="267"/>
        <end position="287"/>
    </location>
</feature>
<dbReference type="Proteomes" id="UP000009022">
    <property type="component" value="Unassembled WGS sequence"/>
</dbReference>
<dbReference type="PANTHER" id="PTHR24240">
    <property type="entry name" value="OPSIN"/>
    <property type="match status" value="1"/>
</dbReference>
<dbReference type="RefSeq" id="XP_002109944.1">
    <property type="nucleotide sequence ID" value="XM_002109908.1"/>
</dbReference>
<evidence type="ECO:0000256" key="2">
    <source>
        <dbReference type="ARBA" id="ARBA00022692"/>
    </source>
</evidence>
<evidence type="ECO:0000259" key="9">
    <source>
        <dbReference type="PROSITE" id="PS50262"/>
    </source>
</evidence>
<keyword evidence="6" id="KW-0675">Receptor</keyword>
<dbReference type="GO" id="GO:0007602">
    <property type="term" value="P:phototransduction"/>
    <property type="evidence" value="ECO:0000318"/>
    <property type="project" value="GO_Central"/>
</dbReference>
<feature type="transmembrane region" description="Helical" evidence="8">
    <location>
        <begin position="227"/>
        <end position="255"/>
    </location>
</feature>
<feature type="transmembrane region" description="Helical" evidence="8">
    <location>
        <begin position="56"/>
        <end position="77"/>
    </location>
</feature>
<dbReference type="FunFam" id="1.20.1070.10:FF:000829">
    <property type="entry name" value="Melatonin receptor type 1A"/>
    <property type="match status" value="1"/>
</dbReference>
<comment type="subcellular location">
    <subcellularLocation>
        <location evidence="1">Membrane</location>
        <topology evidence="1">Multi-pass membrane protein</topology>
    </subcellularLocation>
</comment>
<evidence type="ECO:0000256" key="4">
    <source>
        <dbReference type="ARBA" id="ARBA00023040"/>
    </source>
</evidence>
<dbReference type="GO" id="GO:0008020">
    <property type="term" value="F:G protein-coupled photoreceptor activity"/>
    <property type="evidence" value="ECO:0000318"/>
    <property type="project" value="GO_Central"/>
</dbReference>
<dbReference type="InterPro" id="IPR000276">
    <property type="entry name" value="GPCR_Rhodpsn"/>
</dbReference>
<evidence type="ECO:0000256" key="3">
    <source>
        <dbReference type="ARBA" id="ARBA00022989"/>
    </source>
</evidence>
<accession>B3RP09</accession>
<evidence type="ECO:0000256" key="8">
    <source>
        <dbReference type="SAM" id="Phobius"/>
    </source>
</evidence>
<keyword evidence="11" id="KW-1185">Reference proteome</keyword>
<keyword evidence="7" id="KW-0807">Transducer</keyword>
<dbReference type="PRINTS" id="PR00237">
    <property type="entry name" value="GPCRRHODOPSN"/>
</dbReference>
<feature type="transmembrane region" description="Helical" evidence="8">
    <location>
        <begin position="20"/>
        <end position="44"/>
    </location>
</feature>
<dbReference type="PROSITE" id="PS50262">
    <property type="entry name" value="G_PROTEIN_RECEP_F1_2"/>
    <property type="match status" value="1"/>
</dbReference>
<evidence type="ECO:0000256" key="5">
    <source>
        <dbReference type="ARBA" id="ARBA00023136"/>
    </source>
</evidence>
<dbReference type="CTD" id="6750600"/>
<gene>
    <name evidence="10" type="ORF">TRIADDRAFT_53361</name>
</gene>
<evidence type="ECO:0000256" key="6">
    <source>
        <dbReference type="ARBA" id="ARBA00023170"/>
    </source>
</evidence>
<evidence type="ECO:0000313" key="10">
    <source>
        <dbReference type="EMBL" id="EDV28110.1"/>
    </source>
</evidence>
<dbReference type="eggNOG" id="KOG3656">
    <property type="taxonomic scope" value="Eukaryota"/>
</dbReference>
<dbReference type="SUPFAM" id="SSF81321">
    <property type="entry name" value="Family A G protein-coupled receptor-like"/>
    <property type="match status" value="1"/>
</dbReference>
<dbReference type="AlphaFoldDB" id="B3RP09"/>
<evidence type="ECO:0000256" key="7">
    <source>
        <dbReference type="ARBA" id="ARBA00023224"/>
    </source>
</evidence>
<dbReference type="GO" id="GO:0007186">
    <property type="term" value="P:G protein-coupled receptor signaling pathway"/>
    <property type="evidence" value="ECO:0000318"/>
    <property type="project" value="GO_Central"/>
</dbReference>
<feature type="transmembrane region" description="Helical" evidence="8">
    <location>
        <begin position="131"/>
        <end position="153"/>
    </location>
</feature>
<keyword evidence="5 8" id="KW-0472">Membrane</keyword>
<feature type="domain" description="G-protein coupled receptors family 1 profile" evidence="9">
    <location>
        <begin position="33"/>
        <end position="285"/>
    </location>
</feature>
<feature type="transmembrane region" description="Helical" evidence="8">
    <location>
        <begin position="188"/>
        <end position="206"/>
    </location>
</feature>
<proteinExistence type="predicted"/>
<dbReference type="HOGENOM" id="CLU_009579_3_3_1"/>
<feature type="transmembrane region" description="Helical" evidence="8">
    <location>
        <begin position="97"/>
        <end position="119"/>
    </location>
</feature>
<dbReference type="CDD" id="cd00637">
    <property type="entry name" value="7tm_classA_rhodopsin-like"/>
    <property type="match status" value="1"/>
</dbReference>